<organism evidence="14 15">
    <name type="scientific">Rugamonas rivuli</name>
    <dbReference type="NCBI Taxonomy" id="2743358"/>
    <lineage>
        <taxon>Bacteria</taxon>
        <taxon>Pseudomonadati</taxon>
        <taxon>Pseudomonadota</taxon>
        <taxon>Betaproteobacteria</taxon>
        <taxon>Burkholderiales</taxon>
        <taxon>Oxalobacteraceae</taxon>
        <taxon>Telluria group</taxon>
        <taxon>Rugamonas</taxon>
    </lineage>
</organism>
<dbReference type="Proteomes" id="UP000444318">
    <property type="component" value="Unassembled WGS sequence"/>
</dbReference>
<dbReference type="GO" id="GO:0006508">
    <property type="term" value="P:proteolysis"/>
    <property type="evidence" value="ECO:0007669"/>
    <property type="project" value="UniProtKB-KW"/>
</dbReference>
<evidence type="ECO:0000313" key="15">
    <source>
        <dbReference type="Proteomes" id="UP000444318"/>
    </source>
</evidence>
<accession>A0A843SQ45</accession>
<name>A0A843SQ45_9BURK</name>
<evidence type="ECO:0000256" key="8">
    <source>
        <dbReference type="ARBA" id="ARBA00022833"/>
    </source>
</evidence>
<evidence type="ECO:0000313" key="14">
    <source>
        <dbReference type="EMBL" id="MQA22376.1"/>
    </source>
</evidence>
<evidence type="ECO:0000256" key="1">
    <source>
        <dbReference type="ARBA" id="ARBA00001947"/>
    </source>
</evidence>
<evidence type="ECO:0000256" key="7">
    <source>
        <dbReference type="ARBA" id="ARBA00022801"/>
    </source>
</evidence>
<keyword evidence="5 12" id="KW-0812">Transmembrane</keyword>
<feature type="transmembrane region" description="Helical" evidence="12">
    <location>
        <begin position="70"/>
        <end position="88"/>
    </location>
</feature>
<dbReference type="EMBL" id="WHUF01000006">
    <property type="protein sequence ID" value="MQA22376.1"/>
    <property type="molecule type" value="Genomic_DNA"/>
</dbReference>
<dbReference type="CDD" id="cd07328">
    <property type="entry name" value="M48_Ste24p_like"/>
    <property type="match status" value="1"/>
</dbReference>
<keyword evidence="7" id="KW-0378">Hydrolase</keyword>
<comment type="caution">
    <text evidence="14">The sequence shown here is derived from an EMBL/GenBank/DDBJ whole genome shotgun (WGS) entry which is preliminary data.</text>
</comment>
<feature type="domain" description="Peptidase M48" evidence="13">
    <location>
        <begin position="106"/>
        <end position="372"/>
    </location>
</feature>
<evidence type="ECO:0000256" key="6">
    <source>
        <dbReference type="ARBA" id="ARBA00022723"/>
    </source>
</evidence>
<evidence type="ECO:0000256" key="5">
    <source>
        <dbReference type="ARBA" id="ARBA00022692"/>
    </source>
</evidence>
<evidence type="ECO:0000256" key="2">
    <source>
        <dbReference type="ARBA" id="ARBA00004651"/>
    </source>
</evidence>
<keyword evidence="15" id="KW-1185">Reference proteome</keyword>
<dbReference type="InterPro" id="IPR001915">
    <property type="entry name" value="Peptidase_M48"/>
</dbReference>
<evidence type="ECO:0000256" key="11">
    <source>
        <dbReference type="ARBA" id="ARBA00023136"/>
    </source>
</evidence>
<feature type="transmembrane region" description="Helical" evidence="12">
    <location>
        <begin position="29"/>
        <end position="50"/>
    </location>
</feature>
<keyword evidence="6" id="KW-0479">Metal-binding</keyword>
<dbReference type="InterPro" id="IPR050083">
    <property type="entry name" value="HtpX_protease"/>
</dbReference>
<protein>
    <submittedName>
        <fullName evidence="14">M48 family metalloprotease</fullName>
    </submittedName>
</protein>
<proteinExistence type="predicted"/>
<keyword evidence="3" id="KW-1003">Cell membrane</keyword>
<reference evidence="14 15" key="1">
    <citation type="submission" date="2019-10" db="EMBL/GenBank/DDBJ databases">
        <title>Two novel species isolated from a subtropical stream in China.</title>
        <authorList>
            <person name="Lu H."/>
        </authorList>
    </citation>
    <scope>NUCLEOTIDE SEQUENCE [LARGE SCALE GENOMIC DNA]</scope>
    <source>
        <strain evidence="14 15">FT103W</strain>
    </source>
</reference>
<dbReference type="Pfam" id="PF01435">
    <property type="entry name" value="Peptidase_M48"/>
    <property type="match status" value="1"/>
</dbReference>
<evidence type="ECO:0000256" key="4">
    <source>
        <dbReference type="ARBA" id="ARBA00022670"/>
    </source>
</evidence>
<evidence type="ECO:0000256" key="9">
    <source>
        <dbReference type="ARBA" id="ARBA00022989"/>
    </source>
</evidence>
<sequence>MDAVNHNQSAELIATLAQPSSSYKNSARIAVAGLSVFVLLYFALAGWFLYTGYRLIFLADIAGKNALLGYLMAACALFLAFFMVKAIFSVRSAKFDGLLELTAEQQPRLFAFLYDLADAAGAPRPHKVFLSERVNAAVFYDLSLFNLIFPSKKNLEIGLGLVNVLNLGELRAVLAHEFGHFAQRSMAVGRWVYVAQQITGHLVSRRDKIDDFLAGLANVDIRVRAGVAVIQLIIWSIRSLVETAFHAVVVMQRALSREMEMQADLVAVSLTGSDALVHALHRLQAADDAWDRAVQFSFSEKSDGKPVRDVFAVQTHVLQRMADILDDDSYGSAPPLPQDDPAQHRVFKAELAQPPRMWQTHPQNHEREANAKRIYVAARIDGTSAWSLFEAPQQLREQMTAKLMGNPEQPAPELEESLRRLGKIYRREHFKQRYCGIYFGRALTRHVGNAGQLRDPSHPAAVDELAQLYPDTLKELVQRQRMLDGEAGQLRALIAGVMSAKDGVVRLRGEEFKLSQLPAALKRVEAELEEVHGRLRAHDFLCRSWHQGAAAQLGGGWREYLDGLLALVHYAEHGEADIRDALGLLRNVIAVVTATGKTKSEEVTQVVNEANRLHSLLERIHRSRDSVMIDRKLAERLELEGGWSAMLGDFKLPMASHENINDWIAAIDGWVQQFAGALGGLRAAALEQLLVTEALVARHARAQSVPQAAPEPSQAPEKYARHLHGDTRPRQTRLGWWARFQRADGILPGMARLAVAGGIVATVLGLGMVVNDEATLHVYNGLGRTVVVKVDGHTHTLAPFTSVHTSVSPLKQLQVEARTAQGEPIETFLGMALDIGADGVYNIAAAAPLAIQTVSYGTAVASPVQLLGAPRWLESHAHIFFVKAPDSVKTSGGATTRSVLDGGGALPPAQQLAMLADEGERQRLIQLRARWDDMALPYAVEWLKLTGSAAVLEARLKLAPDDLVLLRAQQELAGDVRSAEFCAPYLARSAQHPDNADFKYLALRCPPDSPESDRQMLAAYARWPDHPWLAYASSTVMARSGDPLSAIPALKLARAKLPQMAPEIALDLARLLRLRGQGDDLSALAADSPRLKWLLDVEQESGLYFAPSRAYLHLRAGRLDDALANAKSDEWLEAHVMRLVAASDGADAESIKRALNLPLDRGTDPGTALLNVALAMKTGADIKTYVDTSTTVFSVYHPPLLAFLQQLQQGRSPEAAEQRLSGLPVEVRAYAYCAGIALIGPKAPASWRRIANGVLFASERPYFKA</sequence>
<dbReference type="GO" id="GO:0004222">
    <property type="term" value="F:metalloendopeptidase activity"/>
    <property type="evidence" value="ECO:0007669"/>
    <property type="project" value="InterPro"/>
</dbReference>
<comment type="cofactor">
    <cofactor evidence="1">
        <name>Zn(2+)</name>
        <dbReference type="ChEBI" id="CHEBI:29105"/>
    </cofactor>
</comment>
<evidence type="ECO:0000259" key="13">
    <source>
        <dbReference type="Pfam" id="PF01435"/>
    </source>
</evidence>
<keyword evidence="10 14" id="KW-0482">Metalloprotease</keyword>
<dbReference type="GO" id="GO:0046872">
    <property type="term" value="F:metal ion binding"/>
    <property type="evidence" value="ECO:0007669"/>
    <property type="project" value="UniProtKB-KW"/>
</dbReference>
<gene>
    <name evidence="14" type="ORF">GEV01_22930</name>
</gene>
<keyword evidence="9 12" id="KW-1133">Transmembrane helix</keyword>
<dbReference type="AlphaFoldDB" id="A0A843SQ45"/>
<keyword evidence="11 12" id="KW-0472">Membrane</keyword>
<evidence type="ECO:0000256" key="12">
    <source>
        <dbReference type="SAM" id="Phobius"/>
    </source>
</evidence>
<dbReference type="GO" id="GO:0005886">
    <property type="term" value="C:plasma membrane"/>
    <property type="evidence" value="ECO:0007669"/>
    <property type="project" value="UniProtKB-SubCell"/>
</dbReference>
<keyword evidence="4 14" id="KW-0645">Protease</keyword>
<keyword evidence="8" id="KW-0862">Zinc</keyword>
<evidence type="ECO:0000256" key="10">
    <source>
        <dbReference type="ARBA" id="ARBA00023049"/>
    </source>
</evidence>
<comment type="subcellular location">
    <subcellularLocation>
        <location evidence="2">Cell membrane</location>
        <topology evidence="2">Multi-pass membrane protein</topology>
    </subcellularLocation>
</comment>
<dbReference type="PANTHER" id="PTHR43221:SF1">
    <property type="entry name" value="PROTEASE HTPX"/>
    <property type="match status" value="1"/>
</dbReference>
<evidence type="ECO:0000256" key="3">
    <source>
        <dbReference type="ARBA" id="ARBA00022475"/>
    </source>
</evidence>
<dbReference type="Gene3D" id="3.30.2010.10">
    <property type="entry name" value="Metalloproteases ('zincins'), catalytic domain"/>
    <property type="match status" value="1"/>
</dbReference>
<dbReference type="PANTHER" id="PTHR43221">
    <property type="entry name" value="PROTEASE HTPX"/>
    <property type="match status" value="1"/>
</dbReference>